<dbReference type="Proteomes" id="UP000198757">
    <property type="component" value="Unassembled WGS sequence"/>
</dbReference>
<sequence length="219" mass="25539">MGGDGETFIIEVQRAAQKFFTDRAVFYTASRLYDQGPKGRMHWDFELKEVYFIGLADFNFDRFQTGKYLHWVRLTEDGSACEVYNKLGFIFLELPNFKLDEAEIKTDLERWLYVLRNMPKLEEIPVTLQSEVFQKLFKIAEVANLKKEEYMLYQRDLLDKWTEYSVLKTAEEKGAEQKSYEVVRNLLSSTDFGVAKIAALTGVTEAFVKEVCLSLKTKK</sequence>
<dbReference type="PANTHER" id="PTHR41317:SF1">
    <property type="entry name" value="PD-(D_E)XK NUCLEASE FAMILY TRANSPOSASE"/>
    <property type="match status" value="1"/>
</dbReference>
<evidence type="ECO:0000313" key="1">
    <source>
        <dbReference type="EMBL" id="SDD35829.1"/>
    </source>
</evidence>
<dbReference type="NCBIfam" id="TIGR01784">
    <property type="entry name" value="T_den_put_tspse"/>
    <property type="match status" value="1"/>
</dbReference>
<organism evidence="1 2">
    <name type="scientific">Niabella drilacis (strain DSM 25811 / CCM 8410 / CCUG 62505 / LMG 26954 / E90)</name>
    <dbReference type="NCBI Taxonomy" id="1285928"/>
    <lineage>
        <taxon>Bacteria</taxon>
        <taxon>Pseudomonadati</taxon>
        <taxon>Bacteroidota</taxon>
        <taxon>Chitinophagia</taxon>
        <taxon>Chitinophagales</taxon>
        <taxon>Chitinophagaceae</taxon>
        <taxon>Niabella</taxon>
    </lineage>
</organism>
<dbReference type="Pfam" id="PF12784">
    <property type="entry name" value="PDDEXK_2"/>
    <property type="match status" value="1"/>
</dbReference>
<dbReference type="EMBL" id="FMZO01000008">
    <property type="protein sequence ID" value="SDD35829.1"/>
    <property type="molecule type" value="Genomic_DNA"/>
</dbReference>
<reference evidence="2" key="1">
    <citation type="submission" date="2016-10" db="EMBL/GenBank/DDBJ databases">
        <authorList>
            <person name="Varghese N."/>
            <person name="Submissions S."/>
        </authorList>
    </citation>
    <scope>NUCLEOTIDE SEQUENCE [LARGE SCALE GENOMIC DNA]</scope>
    <source>
        <strain evidence="2">DSM 25811 / CCM 8410 / LMG 26954 / E90</strain>
    </source>
</reference>
<dbReference type="AlphaFoldDB" id="A0A1G6U3C2"/>
<accession>A0A1G6U3C2</accession>
<proteinExistence type="predicted"/>
<protein>
    <recommendedName>
        <fullName evidence="3">PD-(D/E)XK nuclease family transposase</fullName>
    </recommendedName>
</protein>
<dbReference type="InterPro" id="IPR010106">
    <property type="entry name" value="RpnA"/>
</dbReference>
<dbReference type="STRING" id="1285928.SAMN04487894_108131"/>
<evidence type="ECO:0000313" key="2">
    <source>
        <dbReference type="Proteomes" id="UP000198757"/>
    </source>
</evidence>
<evidence type="ECO:0008006" key="3">
    <source>
        <dbReference type="Google" id="ProtNLM"/>
    </source>
</evidence>
<keyword evidence="2" id="KW-1185">Reference proteome</keyword>
<dbReference type="PANTHER" id="PTHR41317">
    <property type="entry name" value="PD-(D_E)XK NUCLEASE FAMILY TRANSPOSASE"/>
    <property type="match status" value="1"/>
</dbReference>
<gene>
    <name evidence="1" type="ORF">SAMN04487894_108131</name>
</gene>
<name>A0A1G6U3C2_NIADE</name>